<dbReference type="Gene3D" id="2.10.109.10">
    <property type="entry name" value="Umud Fragment, subunit A"/>
    <property type="match status" value="1"/>
</dbReference>
<dbReference type="Proteomes" id="UP000199046">
    <property type="component" value="Unassembled WGS sequence"/>
</dbReference>
<dbReference type="RefSeq" id="WP_090133365.1">
    <property type="nucleotide sequence ID" value="NZ_FOLY01000004.1"/>
</dbReference>
<dbReference type="STRING" id="402385.SAMN05421848_1902"/>
<dbReference type="Pfam" id="PF00717">
    <property type="entry name" value="Peptidase_S24"/>
    <property type="match status" value="1"/>
</dbReference>
<sequence length="232" mass="25554">MQRVSEIRRDNARALRDQAGSNKAFAECVGVEPPAASRVLSNRATRNIGDDFARRIEAAFDKEDGWLDSVHETPGVRQDNVVAMPARSDNSIDQAPVMNGMAPLLSWVQAGAWTETSASVIDHGDQESFPRPPNCGPGCFVLRVRGESMMEVYPPGTLIFVDPDVQAMSGDDVIVQCEEHGSAEATFKRYIEEPGQPPMLKALNRAWAQQYMALGPHCRIIGVVMAQMMLRR</sequence>
<accession>A0A1I1KLB0</accession>
<evidence type="ECO:0000259" key="1">
    <source>
        <dbReference type="Pfam" id="PF00717"/>
    </source>
</evidence>
<evidence type="ECO:0000313" key="3">
    <source>
        <dbReference type="Proteomes" id="UP000199046"/>
    </source>
</evidence>
<gene>
    <name evidence="2" type="ORF">SAMN05421848_1902</name>
</gene>
<dbReference type="SUPFAM" id="SSF51306">
    <property type="entry name" value="LexA/Signal peptidase"/>
    <property type="match status" value="1"/>
</dbReference>
<dbReference type="PANTHER" id="PTHR33516">
    <property type="entry name" value="LEXA REPRESSOR"/>
    <property type="match status" value="1"/>
</dbReference>
<dbReference type="AlphaFoldDB" id="A0A1I1KLB0"/>
<dbReference type="InterPro" id="IPR015927">
    <property type="entry name" value="Peptidase_S24_S26A/B/C"/>
</dbReference>
<proteinExistence type="predicted"/>
<protein>
    <submittedName>
        <fullName evidence="2">Phage repressor protein. Serine peptidase. MEROPS family S24</fullName>
    </submittedName>
</protein>
<keyword evidence="3" id="KW-1185">Reference proteome</keyword>
<evidence type="ECO:0000313" key="2">
    <source>
        <dbReference type="EMBL" id="SFC58913.1"/>
    </source>
</evidence>
<dbReference type="InterPro" id="IPR050077">
    <property type="entry name" value="LexA_repressor"/>
</dbReference>
<dbReference type="InterPro" id="IPR039418">
    <property type="entry name" value="LexA-like"/>
</dbReference>
<dbReference type="CDD" id="cd06529">
    <property type="entry name" value="S24_LexA-like"/>
    <property type="match status" value="1"/>
</dbReference>
<dbReference type="InterPro" id="IPR036286">
    <property type="entry name" value="LexA/Signal_pep-like_sf"/>
</dbReference>
<reference evidence="3" key="1">
    <citation type="submission" date="2016-10" db="EMBL/GenBank/DDBJ databases">
        <authorList>
            <person name="Varghese N."/>
            <person name="Submissions S."/>
        </authorList>
    </citation>
    <scope>NUCLEOTIDE SEQUENCE [LARGE SCALE GENOMIC DNA]</scope>
    <source>
        <strain evidence="3">DSM 23439</strain>
    </source>
</reference>
<feature type="domain" description="Peptidase S24/S26A/S26B/S26C" evidence="1">
    <location>
        <begin position="103"/>
        <end position="225"/>
    </location>
</feature>
<name>A0A1I1KLB0_9GAMM</name>
<dbReference type="PANTHER" id="PTHR33516:SF2">
    <property type="entry name" value="LEXA REPRESSOR-RELATED"/>
    <property type="match status" value="1"/>
</dbReference>
<organism evidence="2 3">
    <name type="scientific">Kushneria avicenniae</name>
    <dbReference type="NCBI Taxonomy" id="402385"/>
    <lineage>
        <taxon>Bacteria</taxon>
        <taxon>Pseudomonadati</taxon>
        <taxon>Pseudomonadota</taxon>
        <taxon>Gammaproteobacteria</taxon>
        <taxon>Oceanospirillales</taxon>
        <taxon>Halomonadaceae</taxon>
        <taxon>Kushneria</taxon>
    </lineage>
</organism>
<dbReference type="OrthoDB" id="9791537at2"/>
<dbReference type="EMBL" id="FOLY01000004">
    <property type="protein sequence ID" value="SFC58913.1"/>
    <property type="molecule type" value="Genomic_DNA"/>
</dbReference>